<dbReference type="InterPro" id="IPR027417">
    <property type="entry name" value="P-loop_NTPase"/>
</dbReference>
<name>A0A6H1NY80_PRIMG</name>
<dbReference type="Pfam" id="PF00931">
    <property type="entry name" value="NB-ARC"/>
    <property type="match status" value="1"/>
</dbReference>
<dbReference type="SMART" id="SM00028">
    <property type="entry name" value="TPR"/>
    <property type="match status" value="4"/>
</dbReference>
<dbReference type="Pfam" id="PF13181">
    <property type="entry name" value="TPR_8"/>
    <property type="match status" value="1"/>
</dbReference>
<evidence type="ECO:0000259" key="4">
    <source>
        <dbReference type="SMART" id="SM00382"/>
    </source>
</evidence>
<dbReference type="EMBL" id="CP051128">
    <property type="protein sequence ID" value="QIZ06185.1"/>
    <property type="molecule type" value="Genomic_DNA"/>
</dbReference>
<evidence type="ECO:0000256" key="1">
    <source>
        <dbReference type="ARBA" id="ARBA00022737"/>
    </source>
</evidence>
<reference evidence="5 6" key="2">
    <citation type="submission" date="2020-04" db="EMBL/GenBank/DDBJ databases">
        <authorList>
            <person name="Fomenkov A."/>
            <person name="Anton B.P."/>
            <person name="Roberts R.J."/>
        </authorList>
    </citation>
    <scope>NUCLEOTIDE SEQUENCE [LARGE SCALE GENOMIC DNA]</scope>
    <source>
        <strain evidence="5 6">S2</strain>
    </source>
</reference>
<dbReference type="InterPro" id="IPR019734">
    <property type="entry name" value="TPR_rpt"/>
</dbReference>
<dbReference type="GO" id="GO:0005829">
    <property type="term" value="C:cytosol"/>
    <property type="evidence" value="ECO:0007669"/>
    <property type="project" value="TreeGrafter"/>
</dbReference>
<dbReference type="SUPFAM" id="SSF52540">
    <property type="entry name" value="P-loop containing nucleoside triphosphate hydrolases"/>
    <property type="match status" value="1"/>
</dbReference>
<proteinExistence type="predicted"/>
<protein>
    <submittedName>
        <fullName evidence="5">Transcriptional regulator</fullName>
    </submittedName>
</protein>
<dbReference type="GO" id="GO:0043531">
    <property type="term" value="F:ADP binding"/>
    <property type="evidence" value="ECO:0007669"/>
    <property type="project" value="InterPro"/>
</dbReference>
<evidence type="ECO:0000313" key="6">
    <source>
        <dbReference type="Proteomes" id="UP000501868"/>
    </source>
</evidence>
<dbReference type="InterPro" id="IPR011990">
    <property type="entry name" value="TPR-like_helical_dom_sf"/>
</dbReference>
<keyword evidence="1" id="KW-0677">Repeat</keyword>
<dbReference type="Gene3D" id="1.25.40.10">
    <property type="entry name" value="Tetratricopeptide repeat domain"/>
    <property type="match status" value="1"/>
</dbReference>
<dbReference type="PANTHER" id="PTHR10271:SF0">
    <property type="entry name" value="INTERFERON-INDUCED PROTEIN WITH TETRATRICOPEPTIDE REPEATS 5"/>
    <property type="match status" value="1"/>
</dbReference>
<dbReference type="Gene3D" id="3.40.50.300">
    <property type="entry name" value="P-loop containing nucleotide triphosphate hydrolases"/>
    <property type="match status" value="1"/>
</dbReference>
<dbReference type="PROSITE" id="PS50005">
    <property type="entry name" value="TPR"/>
    <property type="match status" value="1"/>
</dbReference>
<organism evidence="5 6">
    <name type="scientific">Priestia megaterium</name>
    <name type="common">Bacillus megaterium</name>
    <dbReference type="NCBI Taxonomy" id="1404"/>
    <lineage>
        <taxon>Bacteria</taxon>
        <taxon>Bacillati</taxon>
        <taxon>Bacillota</taxon>
        <taxon>Bacilli</taxon>
        <taxon>Bacillales</taxon>
        <taxon>Bacillaceae</taxon>
        <taxon>Priestia</taxon>
    </lineage>
</organism>
<dbReference type="GO" id="GO:0051607">
    <property type="term" value="P:defense response to virus"/>
    <property type="evidence" value="ECO:0007669"/>
    <property type="project" value="TreeGrafter"/>
</dbReference>
<feature type="domain" description="AAA+ ATPase" evidence="4">
    <location>
        <begin position="194"/>
        <end position="348"/>
    </location>
</feature>
<dbReference type="InterPro" id="IPR002182">
    <property type="entry name" value="NB-ARC"/>
</dbReference>
<dbReference type="AlphaFoldDB" id="A0A6H1NY80"/>
<reference evidence="5 6" key="1">
    <citation type="submission" date="2020-04" db="EMBL/GenBank/DDBJ databases">
        <title>Genome-Wide Identification of 5-Methylcytosine Sites in Bacterial Genomes By High-Throughput Sequencing of MspJI Restriction Fragments.</title>
        <authorList>
            <person name="Wu V."/>
        </authorList>
    </citation>
    <scope>NUCLEOTIDE SEQUENCE [LARGE SCALE GENOMIC DNA]</scope>
    <source>
        <strain evidence="5 6">S2</strain>
    </source>
</reference>
<feature type="repeat" description="TPR" evidence="3">
    <location>
        <begin position="749"/>
        <end position="782"/>
    </location>
</feature>
<evidence type="ECO:0000313" key="5">
    <source>
        <dbReference type="EMBL" id="QIZ06185.1"/>
    </source>
</evidence>
<accession>A0A6H1NY80</accession>
<gene>
    <name evidence="5" type="ORF">HFZ78_05150</name>
</gene>
<keyword evidence="2 3" id="KW-0802">TPR repeat</keyword>
<dbReference type="SMART" id="SM00382">
    <property type="entry name" value="AAA"/>
    <property type="match status" value="1"/>
</dbReference>
<evidence type="ECO:0000256" key="2">
    <source>
        <dbReference type="ARBA" id="ARBA00022803"/>
    </source>
</evidence>
<sequence>MAELEDQTDFAELLSSGVKSLKLHPDFKISRKKNEVNTSGQSYLDKVAYQLGVSSNTIKSWIGQMGPKYIPGRIDDGKLFGIIWIIIEKSDRNIQWFTKLLETTSIPVIKPALPIWVVSCLKKAKILRNNGAFGAPLDEDIESVINRLFPDTQISNTITPKEQPMTHNLPTRWSGGFIGRSFDLEAIRQWVLSSSPVCTITGWAGMGKTTIALEVAYACVGGNLHGDSVNVDENWPTFRSIIWVSADWKGLTFSDFLNTIAYQLGRVEQIDKSINEKRFVVRNALANYSRQEPVLLIVDSIDTAESDIHDFITNLPQGVKVILTSRENLYQKYREAFREMVTIQLKGLEKTEAFDFFTYEVRRQLQTCNSPDKREKIEQLLNISPEIQHQLFLATAGNPKAIALSIAYISDDDIPAQQLIQELGKAGYTLLEMFDFLFGRTWKRCDEGTRRLWQVLCFFSKPPDEESWAAAAGLDVRNYHYAVEKMRTFALIQPERIEGKLYYLGHQTVVAYGEQHLLENQDFEKEARSRWSRYYIQYLETHLKREQLNSVYWSYLLGRDLDKVKKEWPNILKVIKWASQVPEKELLIDLVTRISHFLSRINLPLRIEYGLKAADYANQLDKKTHEAFLRIDTVGWALIEVNELDEALQQIEAGLQILEHLDSNNADVFDLKVWGLALKSRLFLKSSDPEKAEVILREIIDISATPIIQHRVLLVRGDLSLLRKNYEEAINLYEAANQISTMYGGEKTIEAYFNLGLAYVNCDEFEKAEAAFDNILYHKNKANQIELIYYHYGMAQMFSKKGDNEKALQSNQIAINLIDSWEPTISIRKEIEQFNDVIESNLHI</sequence>
<dbReference type="PANTHER" id="PTHR10271">
    <property type="entry name" value="INTERFERON-INDUCED PROTEIN WITH TETRATRICOPEPTIDE REPEATS"/>
    <property type="match status" value="1"/>
</dbReference>
<dbReference type="Proteomes" id="UP000501868">
    <property type="component" value="Chromosome"/>
</dbReference>
<evidence type="ECO:0000256" key="3">
    <source>
        <dbReference type="PROSITE-ProRule" id="PRU00339"/>
    </source>
</evidence>
<dbReference type="InterPro" id="IPR003593">
    <property type="entry name" value="AAA+_ATPase"/>
</dbReference>
<dbReference type="SUPFAM" id="SSF48452">
    <property type="entry name" value="TPR-like"/>
    <property type="match status" value="2"/>
</dbReference>